<accession>A0ACC2MMQ1</accession>
<comment type="caution">
    <text evidence="1">The sequence shown here is derived from an EMBL/GenBank/DDBJ whole genome shotgun (WGS) entry which is preliminary data.</text>
</comment>
<gene>
    <name evidence="1" type="ORF">MRB53_008521</name>
</gene>
<dbReference type="EMBL" id="CM056810">
    <property type="protein sequence ID" value="KAJ8646773.1"/>
    <property type="molecule type" value="Genomic_DNA"/>
</dbReference>
<evidence type="ECO:0000313" key="2">
    <source>
        <dbReference type="Proteomes" id="UP001234297"/>
    </source>
</evidence>
<evidence type="ECO:0000313" key="1">
    <source>
        <dbReference type="EMBL" id="KAJ8646773.1"/>
    </source>
</evidence>
<protein>
    <submittedName>
        <fullName evidence="1">Uncharacterized protein</fullName>
    </submittedName>
</protein>
<reference evidence="1 2" key="1">
    <citation type="journal article" date="2022" name="Hortic Res">
        <title>A haplotype resolved chromosomal level avocado genome allows analysis of novel avocado genes.</title>
        <authorList>
            <person name="Nath O."/>
            <person name="Fletcher S.J."/>
            <person name="Hayward A."/>
            <person name="Shaw L.M."/>
            <person name="Masouleh A.K."/>
            <person name="Furtado A."/>
            <person name="Henry R.J."/>
            <person name="Mitter N."/>
        </authorList>
    </citation>
    <scope>NUCLEOTIDE SEQUENCE [LARGE SCALE GENOMIC DNA]</scope>
    <source>
        <strain evidence="2">cv. Hass</strain>
    </source>
</reference>
<name>A0ACC2MMQ1_PERAE</name>
<proteinExistence type="predicted"/>
<sequence length="101" mass="11570">MTLKGDQKMVTLQYRHQKPLSSSQKGKKNMDDKKKNRGEERREGRGSPIHSQVRKIKQEYEKIKDPSPPEPEVRPALREITRQLSPSPLGRAGRPISIGDQ</sequence>
<dbReference type="Proteomes" id="UP001234297">
    <property type="component" value="Chromosome 2"/>
</dbReference>
<keyword evidence="2" id="KW-1185">Reference proteome</keyword>
<organism evidence="1 2">
    <name type="scientific">Persea americana</name>
    <name type="common">Avocado</name>
    <dbReference type="NCBI Taxonomy" id="3435"/>
    <lineage>
        <taxon>Eukaryota</taxon>
        <taxon>Viridiplantae</taxon>
        <taxon>Streptophyta</taxon>
        <taxon>Embryophyta</taxon>
        <taxon>Tracheophyta</taxon>
        <taxon>Spermatophyta</taxon>
        <taxon>Magnoliopsida</taxon>
        <taxon>Magnoliidae</taxon>
        <taxon>Laurales</taxon>
        <taxon>Lauraceae</taxon>
        <taxon>Persea</taxon>
    </lineage>
</organism>